<name>A0AAD6UDH1_9AGAR</name>
<dbReference type="AlphaFoldDB" id="A0AAD6UDH1"/>
<dbReference type="Gene3D" id="1.20.5.170">
    <property type="match status" value="1"/>
</dbReference>
<dbReference type="SUPFAM" id="SSF57959">
    <property type="entry name" value="Leucine zipper domain"/>
    <property type="match status" value="1"/>
</dbReference>
<organism evidence="2 3">
    <name type="scientific">Mycena belliarum</name>
    <dbReference type="NCBI Taxonomy" id="1033014"/>
    <lineage>
        <taxon>Eukaryota</taxon>
        <taxon>Fungi</taxon>
        <taxon>Dikarya</taxon>
        <taxon>Basidiomycota</taxon>
        <taxon>Agaricomycotina</taxon>
        <taxon>Agaricomycetes</taxon>
        <taxon>Agaricomycetidae</taxon>
        <taxon>Agaricales</taxon>
        <taxon>Marasmiineae</taxon>
        <taxon>Mycenaceae</taxon>
        <taxon>Mycena</taxon>
    </lineage>
</organism>
<evidence type="ECO:0000256" key="1">
    <source>
        <dbReference type="SAM" id="Coils"/>
    </source>
</evidence>
<feature type="non-terminal residue" evidence="2">
    <location>
        <position position="67"/>
    </location>
</feature>
<dbReference type="EMBL" id="JARJCN010000013">
    <property type="protein sequence ID" value="KAJ7095131.1"/>
    <property type="molecule type" value="Genomic_DNA"/>
</dbReference>
<dbReference type="Proteomes" id="UP001222325">
    <property type="component" value="Unassembled WGS sequence"/>
</dbReference>
<keyword evidence="3" id="KW-1185">Reference proteome</keyword>
<evidence type="ECO:0008006" key="4">
    <source>
        <dbReference type="Google" id="ProtNLM"/>
    </source>
</evidence>
<evidence type="ECO:0000313" key="2">
    <source>
        <dbReference type="EMBL" id="KAJ7095131.1"/>
    </source>
</evidence>
<proteinExistence type="predicted"/>
<gene>
    <name evidence="2" type="ORF">B0H15DRAFT_739393</name>
</gene>
<accession>A0AAD6UDH1</accession>
<evidence type="ECO:0000313" key="3">
    <source>
        <dbReference type="Proteomes" id="UP001222325"/>
    </source>
</evidence>
<comment type="caution">
    <text evidence="2">The sequence shown here is derived from an EMBL/GenBank/DDBJ whole genome shotgun (WGS) entry which is preliminary data.</text>
</comment>
<feature type="coiled-coil region" evidence="1">
    <location>
        <begin position="26"/>
        <end position="53"/>
    </location>
</feature>
<dbReference type="GO" id="GO:0003700">
    <property type="term" value="F:DNA-binding transcription factor activity"/>
    <property type="evidence" value="ECO:0007669"/>
    <property type="project" value="InterPro"/>
</dbReference>
<keyword evidence="1" id="KW-0175">Coiled coil</keyword>
<dbReference type="InterPro" id="IPR046347">
    <property type="entry name" value="bZIP_sf"/>
</dbReference>
<protein>
    <recommendedName>
        <fullName evidence="4">BZIP domain-containing protein</fullName>
    </recommendedName>
</protein>
<sequence>QNRAAQRAFRERTEKLFSPVDLTCTFKKLKDKIAALEAENDQATSENENLRDLPVLSRLQNEHVMLK</sequence>
<feature type="non-terminal residue" evidence="2">
    <location>
        <position position="1"/>
    </location>
</feature>
<reference evidence="2" key="1">
    <citation type="submission" date="2023-03" db="EMBL/GenBank/DDBJ databases">
        <title>Massive genome expansion in bonnet fungi (Mycena s.s.) driven by repeated elements and novel gene families across ecological guilds.</title>
        <authorList>
            <consortium name="Lawrence Berkeley National Laboratory"/>
            <person name="Harder C.B."/>
            <person name="Miyauchi S."/>
            <person name="Viragh M."/>
            <person name="Kuo A."/>
            <person name="Thoen E."/>
            <person name="Andreopoulos B."/>
            <person name="Lu D."/>
            <person name="Skrede I."/>
            <person name="Drula E."/>
            <person name="Henrissat B."/>
            <person name="Morin E."/>
            <person name="Kohler A."/>
            <person name="Barry K."/>
            <person name="LaButti K."/>
            <person name="Morin E."/>
            <person name="Salamov A."/>
            <person name="Lipzen A."/>
            <person name="Mereny Z."/>
            <person name="Hegedus B."/>
            <person name="Baldrian P."/>
            <person name="Stursova M."/>
            <person name="Weitz H."/>
            <person name="Taylor A."/>
            <person name="Grigoriev I.V."/>
            <person name="Nagy L.G."/>
            <person name="Martin F."/>
            <person name="Kauserud H."/>
        </authorList>
    </citation>
    <scope>NUCLEOTIDE SEQUENCE</scope>
    <source>
        <strain evidence="2">CBHHK173m</strain>
    </source>
</reference>